<evidence type="ECO:0000256" key="4">
    <source>
        <dbReference type="HAMAP-Rule" id="MF_01343"/>
    </source>
</evidence>
<keyword evidence="2 4" id="KW-0689">Ribosomal protein</keyword>
<organism evidence="7 8">
    <name type="scientific">Methanobrevibacter cuticularis</name>
    <dbReference type="NCBI Taxonomy" id="47311"/>
    <lineage>
        <taxon>Archaea</taxon>
        <taxon>Methanobacteriati</taxon>
        <taxon>Methanobacteriota</taxon>
        <taxon>Methanomada group</taxon>
        <taxon>Methanobacteria</taxon>
        <taxon>Methanobacteriales</taxon>
        <taxon>Methanobacteriaceae</taxon>
        <taxon>Methanobrevibacter</taxon>
    </lineage>
</organism>
<feature type="domain" description="Small ribosomal subunit protein uS15 N-terminal" evidence="6">
    <location>
        <begin position="1"/>
        <end position="41"/>
    </location>
</feature>
<dbReference type="InterPro" id="IPR009068">
    <property type="entry name" value="uS15_NS1_RNA-bd_sf"/>
</dbReference>
<dbReference type="InterPro" id="IPR000589">
    <property type="entry name" value="Ribosomal_uS15"/>
</dbReference>
<accession>A0A166E7R0</accession>
<dbReference type="Gene3D" id="4.10.860.130">
    <property type="match status" value="1"/>
</dbReference>
<dbReference type="CDD" id="cd00353">
    <property type="entry name" value="Ribosomal_S15p_S13e"/>
    <property type="match status" value="1"/>
</dbReference>
<dbReference type="AlphaFoldDB" id="A0A166E7R0"/>
<name>A0A166E7R0_9EURY</name>
<protein>
    <recommendedName>
        <fullName evidence="4">Small ribosomal subunit protein uS15</fullName>
    </recommendedName>
</protein>
<dbReference type="Pfam" id="PF08069">
    <property type="entry name" value="Ribosomal_S13_N"/>
    <property type="match status" value="1"/>
</dbReference>
<evidence type="ECO:0000256" key="5">
    <source>
        <dbReference type="RuleBase" id="RU003919"/>
    </source>
</evidence>
<sequence>MVKPEWVNYSNEEIEEFILKFTKEGKSPSEIGVILRDQYGVPSVKEVTGEKITAILKRNEQSQTYPEDIMNLIKRAVNIRDHLKENPKDLHTKRGLTIIESRIRRLGKYYSNEGELPEGWRYDPQEAALLVK</sequence>
<dbReference type="InterPro" id="IPR023029">
    <property type="entry name" value="Ribosomal_uS15_arc_euk"/>
</dbReference>
<proteinExistence type="inferred from homology"/>
<dbReference type="PROSITE" id="PS00362">
    <property type="entry name" value="RIBOSOMAL_S15"/>
    <property type="match status" value="1"/>
</dbReference>
<comment type="subunit">
    <text evidence="4">Part of the 30S ribosomal subunit.</text>
</comment>
<evidence type="ECO:0000259" key="6">
    <source>
        <dbReference type="SMART" id="SM01386"/>
    </source>
</evidence>
<evidence type="ECO:0000256" key="1">
    <source>
        <dbReference type="ARBA" id="ARBA00008434"/>
    </source>
</evidence>
<comment type="caution">
    <text evidence="7">The sequence shown here is derived from an EMBL/GenBank/DDBJ whole genome shotgun (WGS) entry which is preliminary data.</text>
</comment>
<evidence type="ECO:0000313" key="7">
    <source>
        <dbReference type="EMBL" id="KZX16368.1"/>
    </source>
</evidence>
<dbReference type="GO" id="GO:0003735">
    <property type="term" value="F:structural constituent of ribosome"/>
    <property type="evidence" value="ECO:0007669"/>
    <property type="project" value="InterPro"/>
</dbReference>
<dbReference type="Gene3D" id="1.10.287.10">
    <property type="entry name" value="S15/NS1, RNA-binding"/>
    <property type="match status" value="1"/>
</dbReference>
<dbReference type="PATRIC" id="fig|47311.3.peg.949"/>
<dbReference type="PANTHER" id="PTHR11885:SF6">
    <property type="entry name" value="SMALL RIBOSOMAL SUBUNIT PROTEIN US15"/>
    <property type="match status" value="1"/>
</dbReference>
<dbReference type="STRING" id="47311.MBCUT_08600"/>
<comment type="similarity">
    <text evidence="1 4 5">Belongs to the universal ribosomal protein uS15 family.</text>
</comment>
<evidence type="ECO:0000256" key="2">
    <source>
        <dbReference type="ARBA" id="ARBA00022980"/>
    </source>
</evidence>
<evidence type="ECO:0000256" key="3">
    <source>
        <dbReference type="ARBA" id="ARBA00023274"/>
    </source>
</evidence>
<dbReference type="InterPro" id="IPR012606">
    <property type="entry name" value="Ribosomal_uS15_N"/>
</dbReference>
<evidence type="ECO:0000313" key="8">
    <source>
        <dbReference type="Proteomes" id="UP000077275"/>
    </source>
</evidence>
<dbReference type="Proteomes" id="UP000077275">
    <property type="component" value="Unassembled WGS sequence"/>
</dbReference>
<keyword evidence="8" id="KW-1185">Reference proteome</keyword>
<dbReference type="GO" id="GO:0022627">
    <property type="term" value="C:cytosolic small ribosomal subunit"/>
    <property type="evidence" value="ECO:0007669"/>
    <property type="project" value="TreeGrafter"/>
</dbReference>
<dbReference type="SMART" id="SM01386">
    <property type="entry name" value="Ribosomal_S13_N"/>
    <property type="match status" value="1"/>
</dbReference>
<dbReference type="OrthoDB" id="6533at2157"/>
<dbReference type="PANTHER" id="PTHR11885">
    <property type="entry name" value="RIBOSOMAL PROTEIN S15P/S13E"/>
    <property type="match status" value="1"/>
</dbReference>
<dbReference type="SMART" id="SM01387">
    <property type="entry name" value="Ribosomal_S15"/>
    <property type="match status" value="1"/>
</dbReference>
<dbReference type="RefSeq" id="WP_067259327.1">
    <property type="nucleotide sequence ID" value="NZ_LWMW01000093.1"/>
</dbReference>
<dbReference type="EMBL" id="LWMW01000093">
    <property type="protein sequence ID" value="KZX16368.1"/>
    <property type="molecule type" value="Genomic_DNA"/>
</dbReference>
<gene>
    <name evidence="7" type="primary">rpsO</name>
    <name evidence="4" type="synonym">rps15</name>
    <name evidence="7" type="ORF">MBCUT_08600</name>
</gene>
<dbReference type="GO" id="GO:0006412">
    <property type="term" value="P:translation"/>
    <property type="evidence" value="ECO:0007669"/>
    <property type="project" value="UniProtKB-UniRule"/>
</dbReference>
<reference evidence="7 8" key="1">
    <citation type="submission" date="2016-04" db="EMBL/GenBank/DDBJ databases">
        <title>Genome sequence of Methanobrevibacter cuticularis DSM 11139.</title>
        <authorList>
            <person name="Poehlein A."/>
            <person name="Seedorf H."/>
            <person name="Daniel R."/>
        </authorList>
    </citation>
    <scope>NUCLEOTIDE SEQUENCE [LARGE SCALE GENOMIC DNA]</scope>
    <source>
        <strain evidence="7 8">DSM 11139</strain>
    </source>
</reference>
<dbReference type="GO" id="GO:0070181">
    <property type="term" value="F:small ribosomal subunit rRNA binding"/>
    <property type="evidence" value="ECO:0007669"/>
    <property type="project" value="TreeGrafter"/>
</dbReference>
<dbReference type="FunFam" id="1.10.287.10:FF:000003">
    <property type="entry name" value="40S ribosomal protein S13"/>
    <property type="match status" value="1"/>
</dbReference>
<dbReference type="NCBIfam" id="NF006331">
    <property type="entry name" value="PRK08561.1"/>
    <property type="match status" value="1"/>
</dbReference>
<dbReference type="HAMAP" id="MF_01343_A">
    <property type="entry name" value="Ribosomal_uS15_A"/>
    <property type="match status" value="1"/>
</dbReference>
<dbReference type="Pfam" id="PF00312">
    <property type="entry name" value="Ribosomal_S15"/>
    <property type="match status" value="1"/>
</dbReference>
<dbReference type="SUPFAM" id="SSF47060">
    <property type="entry name" value="S15/NS1 RNA-binding domain"/>
    <property type="match status" value="1"/>
</dbReference>
<keyword evidence="3 4" id="KW-0687">Ribonucleoprotein</keyword>